<gene>
    <name evidence="2" type="ORF">Pa4123_59640</name>
</gene>
<keyword evidence="3" id="KW-1185">Reference proteome</keyword>
<proteinExistence type="predicted"/>
<name>A0ABQ5R2Y6_9ACTN</name>
<evidence type="ECO:0008006" key="4">
    <source>
        <dbReference type="Google" id="ProtNLM"/>
    </source>
</evidence>
<protein>
    <recommendedName>
        <fullName evidence="4">ISKra4 family transposase</fullName>
    </recommendedName>
</protein>
<evidence type="ECO:0000313" key="2">
    <source>
        <dbReference type="EMBL" id="GLI00688.1"/>
    </source>
</evidence>
<sequence length="504" mass="55709">MEPYPQPAPGRDDFAASRACLEQMVARLSDARMMSCTQHALEEYVTEAGRELQRQLMQDQLDARAGREPRLRQVAGADGVVRRRAEAGHRRLVATTVGPVEVNRIAYRAPGAPNLHPADAQLALPQRLYSFPLQREVVHEVGAGSLRAAREAIVRTTGQHLGTRQLMQIATDAAVDIRDFYQPATGLGHVPAGDGRDVLVLSLDATGVNMIPTDLREPSSPRPAGPQPPSAQLARRERTGRTRMAVVTAIYDATPAPRAAADILPIDATERAARQPGPRAARRRVDASLEHSVAPMVTALFDQAEARDRQHRRRWVVLVDGANHQLECITKEAERRGVHIDIVVDFIHVLEYLWKAAEDLHPTHPARAAFVQATARDLLEGHAPRVVADLNAHLRARAADHPAPGLQRAAAYLHAKQPYLNYHIALALGWPIATGVIEGCCRYLVKDRLDITGARWSLTGAEAVLLLRAVITNGDFDQYWQFHLDREYQRTHASRYQDQYAPAA</sequence>
<evidence type="ECO:0000256" key="1">
    <source>
        <dbReference type="SAM" id="MobiDB-lite"/>
    </source>
</evidence>
<dbReference type="Proteomes" id="UP001144280">
    <property type="component" value="Unassembled WGS sequence"/>
</dbReference>
<dbReference type="NCBIfam" id="NF033572">
    <property type="entry name" value="transpos_ISKra4"/>
    <property type="match status" value="1"/>
</dbReference>
<dbReference type="RefSeq" id="WP_281901187.1">
    <property type="nucleotide sequence ID" value="NZ_BSDI01000034.1"/>
</dbReference>
<organism evidence="2 3">
    <name type="scientific">Phytohabitans aurantiacus</name>
    <dbReference type="NCBI Taxonomy" id="3016789"/>
    <lineage>
        <taxon>Bacteria</taxon>
        <taxon>Bacillati</taxon>
        <taxon>Actinomycetota</taxon>
        <taxon>Actinomycetes</taxon>
        <taxon>Micromonosporales</taxon>
        <taxon>Micromonosporaceae</taxon>
    </lineage>
</organism>
<dbReference type="EMBL" id="BSDI01000034">
    <property type="protein sequence ID" value="GLI00688.1"/>
    <property type="molecule type" value="Genomic_DNA"/>
</dbReference>
<accession>A0ABQ5R2Y6</accession>
<feature type="compositionally biased region" description="Pro residues" evidence="1">
    <location>
        <begin position="220"/>
        <end position="229"/>
    </location>
</feature>
<evidence type="ECO:0000313" key="3">
    <source>
        <dbReference type="Proteomes" id="UP001144280"/>
    </source>
</evidence>
<feature type="region of interest" description="Disordered" evidence="1">
    <location>
        <begin position="211"/>
        <end position="240"/>
    </location>
</feature>
<comment type="caution">
    <text evidence="2">The sequence shown here is derived from an EMBL/GenBank/DDBJ whole genome shotgun (WGS) entry which is preliminary data.</text>
</comment>
<reference evidence="2" key="1">
    <citation type="submission" date="2022-12" db="EMBL/GenBank/DDBJ databases">
        <title>New Phytohabitans aurantiacus sp. RD004123 nov., an actinomycete isolated from soil.</title>
        <authorList>
            <person name="Triningsih D.W."/>
            <person name="Harunari E."/>
            <person name="Igarashi Y."/>
        </authorList>
    </citation>
    <scope>NUCLEOTIDE SEQUENCE</scope>
    <source>
        <strain evidence="2">RD004123</strain>
    </source>
</reference>